<proteinExistence type="predicted"/>
<feature type="non-terminal residue" evidence="1">
    <location>
        <position position="273"/>
    </location>
</feature>
<name>X1FB68_9ZZZZ</name>
<accession>X1FB68</accession>
<dbReference type="Gene3D" id="3.20.20.80">
    <property type="entry name" value="Glycosidases"/>
    <property type="match status" value="1"/>
</dbReference>
<dbReference type="EMBL" id="BARU01004018">
    <property type="protein sequence ID" value="GAH29805.1"/>
    <property type="molecule type" value="Genomic_DNA"/>
</dbReference>
<dbReference type="InterPro" id="IPR017853">
    <property type="entry name" value="GH"/>
</dbReference>
<evidence type="ECO:0008006" key="2">
    <source>
        <dbReference type="Google" id="ProtNLM"/>
    </source>
</evidence>
<sequence length="273" mass="31598">GKVQAVQFYAKGADGRSFYDTKVGIKHPHLKRDFLREISETCHKNGIKVMFYYSCGVDDYIAKAHPRWSMNDGKRNLIWNICDCGLVCFNSPYTDEVTLPQLEELTKNYMVNGFFLDHMWEFPCHCSYCQEKFREKYGSNIPKEKKDSVWLDYIKWRHGNVEDFLRKCANTVHKIKPEVVIGCNGIFSARHPRPPIEEIDYLMAEAEGGEACSFQARYLSTLENPFDVMNTRFLHSWGDWMLKPANVLQEEFGTILANGGHCFLGDKMYPDGT</sequence>
<gene>
    <name evidence="1" type="ORF">S03H2_08306</name>
</gene>
<dbReference type="Pfam" id="PF14871">
    <property type="entry name" value="GHL6"/>
    <property type="match status" value="1"/>
</dbReference>
<evidence type="ECO:0000313" key="1">
    <source>
        <dbReference type="EMBL" id="GAH29805.1"/>
    </source>
</evidence>
<dbReference type="AlphaFoldDB" id="X1FB68"/>
<dbReference type="SUPFAM" id="SSF51445">
    <property type="entry name" value="(Trans)glycosidases"/>
    <property type="match status" value="1"/>
</dbReference>
<comment type="caution">
    <text evidence="1">The sequence shown here is derived from an EMBL/GenBank/DDBJ whole genome shotgun (WGS) entry which is preliminary data.</text>
</comment>
<feature type="non-terminal residue" evidence="1">
    <location>
        <position position="1"/>
    </location>
</feature>
<organism evidence="1">
    <name type="scientific">marine sediment metagenome</name>
    <dbReference type="NCBI Taxonomy" id="412755"/>
    <lineage>
        <taxon>unclassified sequences</taxon>
        <taxon>metagenomes</taxon>
        <taxon>ecological metagenomes</taxon>
    </lineage>
</organism>
<dbReference type="InterPro" id="IPR028212">
    <property type="entry name" value="GHL6"/>
</dbReference>
<reference evidence="1" key="1">
    <citation type="journal article" date="2014" name="Front. Microbiol.">
        <title>High frequency of phylogenetically diverse reductive dehalogenase-homologous genes in deep subseafloor sedimentary metagenomes.</title>
        <authorList>
            <person name="Kawai M."/>
            <person name="Futagami T."/>
            <person name="Toyoda A."/>
            <person name="Takaki Y."/>
            <person name="Nishi S."/>
            <person name="Hori S."/>
            <person name="Arai W."/>
            <person name="Tsubouchi T."/>
            <person name="Morono Y."/>
            <person name="Uchiyama I."/>
            <person name="Ito T."/>
            <person name="Fujiyama A."/>
            <person name="Inagaki F."/>
            <person name="Takami H."/>
        </authorList>
    </citation>
    <scope>NUCLEOTIDE SEQUENCE</scope>
    <source>
        <strain evidence="1">Expedition CK06-06</strain>
    </source>
</reference>
<protein>
    <recommendedName>
        <fullName evidence="2">Glycosyl hydrolase-like 10 domain-containing protein</fullName>
    </recommendedName>
</protein>